<evidence type="ECO:0000313" key="2">
    <source>
        <dbReference type="EMBL" id="MFB9070401.1"/>
    </source>
</evidence>
<gene>
    <name evidence="2" type="ORF">ACFFX0_04035</name>
</gene>
<feature type="compositionally biased region" description="Basic and acidic residues" evidence="1">
    <location>
        <begin position="34"/>
        <end position="44"/>
    </location>
</feature>
<proteinExistence type="predicted"/>
<comment type="caution">
    <text evidence="2">The sequence shown here is derived from an EMBL/GenBank/DDBJ whole genome shotgun (WGS) entry which is preliminary data.</text>
</comment>
<reference evidence="2 3" key="1">
    <citation type="submission" date="2024-09" db="EMBL/GenBank/DDBJ databases">
        <authorList>
            <person name="Sun Q."/>
            <person name="Mori K."/>
        </authorList>
    </citation>
    <scope>NUCLEOTIDE SEQUENCE [LARGE SCALE GENOMIC DNA]</scope>
    <source>
        <strain evidence="2 3">CCM 7609</strain>
    </source>
</reference>
<feature type="region of interest" description="Disordered" evidence="1">
    <location>
        <begin position="29"/>
        <end position="78"/>
    </location>
</feature>
<organism evidence="2 3">
    <name type="scientific">Citricoccus parietis</name>
    <dbReference type="NCBI Taxonomy" id="592307"/>
    <lineage>
        <taxon>Bacteria</taxon>
        <taxon>Bacillati</taxon>
        <taxon>Actinomycetota</taxon>
        <taxon>Actinomycetes</taxon>
        <taxon>Micrococcales</taxon>
        <taxon>Micrococcaceae</taxon>
        <taxon>Citricoccus</taxon>
    </lineage>
</organism>
<accession>A0ABV5FUR9</accession>
<keyword evidence="3" id="KW-1185">Reference proteome</keyword>
<sequence length="78" mass="8455">MPGRTWPAGGAITASCPRTCACCTVPLKRSSWRSPREQSREHPSQHRQHRRGRVPAGQPLAARQRQLPGPPGHGAGTL</sequence>
<evidence type="ECO:0000313" key="3">
    <source>
        <dbReference type="Proteomes" id="UP001589575"/>
    </source>
</evidence>
<dbReference type="PROSITE" id="PS51257">
    <property type="entry name" value="PROKAR_LIPOPROTEIN"/>
    <property type="match status" value="1"/>
</dbReference>
<protein>
    <submittedName>
        <fullName evidence="2">Uncharacterized protein</fullName>
    </submittedName>
</protein>
<evidence type="ECO:0000256" key="1">
    <source>
        <dbReference type="SAM" id="MobiDB-lite"/>
    </source>
</evidence>
<name>A0ABV5FUR9_9MICC</name>
<dbReference type="Proteomes" id="UP001589575">
    <property type="component" value="Unassembled WGS sequence"/>
</dbReference>
<dbReference type="EMBL" id="JBHMFI010000001">
    <property type="protein sequence ID" value="MFB9070401.1"/>
    <property type="molecule type" value="Genomic_DNA"/>
</dbReference>